<accession>A0A1H0C1E8</accession>
<sequence length="340" mass="38749">MNAITMQKGVTAQKTDIIQVKNLCRTFKVPKRSDSGLLSSIKALFHREYVTVNAVNDISFTVKKGEIRGLIGPNGAGKSTTIKIMSGILYPSSGEVDVMGYKPWLEREEYVKHIGVLFGQRSQLEWDLPPIDSFYLRKKLYDIPDEVYKRNIEYFKELLDIAEIINKPVRQLSLGERMKCEFVCSVLHEPPLVFLDEPTIGLDVVSKETVRGFISAINKEKNTTFILTTHDLSDIENLCENITVINNGTIVFDDGLAGLQEYFPKRKVVKVQFETPVDYHALEPFHPTSYNRMKAEFEVDLSECDVKTAVNRMFECLPVADINIESVSIEEVIRHIYTEQ</sequence>
<evidence type="ECO:0000259" key="4">
    <source>
        <dbReference type="PROSITE" id="PS50893"/>
    </source>
</evidence>
<organism evidence="5 6">
    <name type="scientific">Acetanaerobacterium elongatum</name>
    <dbReference type="NCBI Taxonomy" id="258515"/>
    <lineage>
        <taxon>Bacteria</taxon>
        <taxon>Bacillati</taxon>
        <taxon>Bacillota</taxon>
        <taxon>Clostridia</taxon>
        <taxon>Eubacteriales</taxon>
        <taxon>Oscillospiraceae</taxon>
        <taxon>Acetanaerobacterium</taxon>
    </lineage>
</organism>
<protein>
    <submittedName>
        <fullName evidence="5">ABC-2 type transport system ATP-binding protein</fullName>
    </submittedName>
</protein>
<reference evidence="5 6" key="1">
    <citation type="submission" date="2016-10" db="EMBL/GenBank/DDBJ databases">
        <authorList>
            <person name="de Groot N.N."/>
        </authorList>
    </citation>
    <scope>NUCLEOTIDE SEQUENCE [LARGE SCALE GENOMIC DNA]</scope>
    <source>
        <strain evidence="5 6">CGMCC 1.5012</strain>
    </source>
</reference>
<evidence type="ECO:0000313" key="6">
    <source>
        <dbReference type="Proteomes" id="UP000199182"/>
    </source>
</evidence>
<dbReference type="SUPFAM" id="SSF52540">
    <property type="entry name" value="P-loop containing nucleoside triphosphate hydrolases"/>
    <property type="match status" value="1"/>
</dbReference>
<proteinExistence type="predicted"/>
<dbReference type="InterPro" id="IPR003593">
    <property type="entry name" value="AAA+_ATPase"/>
</dbReference>
<dbReference type="PANTHER" id="PTHR42711">
    <property type="entry name" value="ABC TRANSPORTER ATP-BINDING PROTEIN"/>
    <property type="match status" value="1"/>
</dbReference>
<dbReference type="RefSeq" id="WP_242871729.1">
    <property type="nucleotide sequence ID" value="NZ_FNID01000021.1"/>
</dbReference>
<dbReference type="STRING" id="258515.SAMN05192585_12139"/>
<dbReference type="PANTHER" id="PTHR42711:SF1">
    <property type="entry name" value="ABC-TRANSPORT PROTEIN, ATP-BINDING COMPONENT"/>
    <property type="match status" value="1"/>
</dbReference>
<dbReference type="InterPro" id="IPR003439">
    <property type="entry name" value="ABC_transporter-like_ATP-bd"/>
</dbReference>
<evidence type="ECO:0000313" key="5">
    <source>
        <dbReference type="EMBL" id="SDN51650.1"/>
    </source>
</evidence>
<dbReference type="PROSITE" id="PS50893">
    <property type="entry name" value="ABC_TRANSPORTER_2"/>
    <property type="match status" value="1"/>
</dbReference>
<dbReference type="SMART" id="SM00382">
    <property type="entry name" value="AAA"/>
    <property type="match status" value="1"/>
</dbReference>
<dbReference type="InterPro" id="IPR050763">
    <property type="entry name" value="ABC_transporter_ATP-binding"/>
</dbReference>
<dbReference type="EMBL" id="FNID01000021">
    <property type="protein sequence ID" value="SDN51650.1"/>
    <property type="molecule type" value="Genomic_DNA"/>
</dbReference>
<keyword evidence="3 5" id="KW-0067">ATP-binding</keyword>
<dbReference type="Pfam" id="PF00005">
    <property type="entry name" value="ABC_tran"/>
    <property type="match status" value="1"/>
</dbReference>
<name>A0A1H0C1E8_9FIRM</name>
<evidence type="ECO:0000256" key="1">
    <source>
        <dbReference type="ARBA" id="ARBA00022448"/>
    </source>
</evidence>
<dbReference type="Gene3D" id="3.40.50.300">
    <property type="entry name" value="P-loop containing nucleotide triphosphate hydrolases"/>
    <property type="match status" value="1"/>
</dbReference>
<dbReference type="AlphaFoldDB" id="A0A1H0C1E8"/>
<feature type="domain" description="ABC transporter" evidence="4">
    <location>
        <begin position="18"/>
        <end position="272"/>
    </location>
</feature>
<dbReference type="Proteomes" id="UP000199182">
    <property type="component" value="Unassembled WGS sequence"/>
</dbReference>
<keyword evidence="6" id="KW-1185">Reference proteome</keyword>
<evidence type="ECO:0000256" key="2">
    <source>
        <dbReference type="ARBA" id="ARBA00022741"/>
    </source>
</evidence>
<gene>
    <name evidence="5" type="ORF">SAMN05192585_12139</name>
</gene>
<dbReference type="InterPro" id="IPR027417">
    <property type="entry name" value="P-loop_NTPase"/>
</dbReference>
<keyword evidence="2" id="KW-0547">Nucleotide-binding</keyword>
<dbReference type="GO" id="GO:0016887">
    <property type="term" value="F:ATP hydrolysis activity"/>
    <property type="evidence" value="ECO:0007669"/>
    <property type="project" value="InterPro"/>
</dbReference>
<dbReference type="GO" id="GO:0005524">
    <property type="term" value="F:ATP binding"/>
    <property type="evidence" value="ECO:0007669"/>
    <property type="project" value="UniProtKB-KW"/>
</dbReference>
<keyword evidence="1" id="KW-0813">Transport</keyword>
<evidence type="ECO:0000256" key="3">
    <source>
        <dbReference type="ARBA" id="ARBA00022840"/>
    </source>
</evidence>